<dbReference type="Proteomes" id="UP000095283">
    <property type="component" value="Unplaced"/>
</dbReference>
<proteinExistence type="predicted"/>
<evidence type="ECO:0000313" key="2">
    <source>
        <dbReference type="WBParaSite" id="Hba_11485"/>
    </source>
</evidence>
<sequence>MKSDVGHLIYPATTDPRGLQSEAGCPLNAGRIVHSIRIEDVFYPYSSIFTDIFTDIFS</sequence>
<organism evidence="1 2">
    <name type="scientific">Heterorhabditis bacteriophora</name>
    <name type="common">Entomopathogenic nematode worm</name>
    <dbReference type="NCBI Taxonomy" id="37862"/>
    <lineage>
        <taxon>Eukaryota</taxon>
        <taxon>Metazoa</taxon>
        <taxon>Ecdysozoa</taxon>
        <taxon>Nematoda</taxon>
        <taxon>Chromadorea</taxon>
        <taxon>Rhabditida</taxon>
        <taxon>Rhabditina</taxon>
        <taxon>Rhabditomorpha</taxon>
        <taxon>Strongyloidea</taxon>
        <taxon>Heterorhabditidae</taxon>
        <taxon>Heterorhabditis</taxon>
    </lineage>
</organism>
<keyword evidence="1" id="KW-1185">Reference proteome</keyword>
<dbReference type="WBParaSite" id="Hba_11485">
    <property type="protein sequence ID" value="Hba_11485"/>
    <property type="gene ID" value="Hba_11485"/>
</dbReference>
<protein>
    <submittedName>
        <fullName evidence="2">Uncharacterized protein</fullName>
    </submittedName>
</protein>
<evidence type="ECO:0000313" key="1">
    <source>
        <dbReference type="Proteomes" id="UP000095283"/>
    </source>
</evidence>
<name>A0A1I7X256_HETBA</name>
<accession>A0A1I7X256</accession>
<reference evidence="2" key="1">
    <citation type="submission" date="2016-11" db="UniProtKB">
        <authorList>
            <consortium name="WormBaseParasite"/>
        </authorList>
    </citation>
    <scope>IDENTIFICATION</scope>
</reference>
<dbReference type="AlphaFoldDB" id="A0A1I7X256"/>